<protein>
    <submittedName>
        <fullName evidence="3">Ribonucleotide reductase</fullName>
    </submittedName>
</protein>
<name>A0A8I3A8S7_9AGAM</name>
<evidence type="ECO:0000313" key="4">
    <source>
        <dbReference type="Proteomes" id="UP000683000"/>
    </source>
</evidence>
<dbReference type="InterPro" id="IPR033909">
    <property type="entry name" value="RNR_small"/>
</dbReference>
<comment type="similarity">
    <text evidence="1">Belongs to the ribonucleoside diphosphate reductase small chain family.</text>
</comment>
<gene>
    <name evidence="3" type="ORF">JVT61DRAFT_4288</name>
</gene>
<proteinExistence type="inferred from homology"/>
<dbReference type="Proteomes" id="UP000683000">
    <property type="component" value="Unassembled WGS sequence"/>
</dbReference>
<dbReference type="Pfam" id="PF00268">
    <property type="entry name" value="Ribonuc_red_sm"/>
    <property type="match status" value="1"/>
</dbReference>
<evidence type="ECO:0000256" key="2">
    <source>
        <dbReference type="SAM" id="MobiDB-lite"/>
    </source>
</evidence>
<reference evidence="3" key="1">
    <citation type="submission" date="2021-03" db="EMBL/GenBank/DDBJ databases">
        <title>Evolutionary innovations through gain and loss of genes in the ectomycorrhizal Boletales.</title>
        <authorList>
            <person name="Wu G."/>
            <person name="Miyauchi S."/>
            <person name="Morin E."/>
            <person name="Yang Z.-L."/>
            <person name="Xu J."/>
            <person name="Martin F.M."/>
        </authorList>
    </citation>
    <scope>NUCLEOTIDE SEQUENCE</scope>
    <source>
        <strain evidence="3">BR01</strain>
    </source>
</reference>
<dbReference type="PANTHER" id="PTHR23409">
    <property type="entry name" value="RIBONUCLEOSIDE-DIPHOSPHATE REDUCTASE SMALL CHAIN"/>
    <property type="match status" value="1"/>
</dbReference>
<organism evidence="3 4">
    <name type="scientific">Boletus reticuloceps</name>
    <dbReference type="NCBI Taxonomy" id="495285"/>
    <lineage>
        <taxon>Eukaryota</taxon>
        <taxon>Fungi</taxon>
        <taxon>Dikarya</taxon>
        <taxon>Basidiomycota</taxon>
        <taxon>Agaricomycotina</taxon>
        <taxon>Agaricomycetes</taxon>
        <taxon>Agaricomycetidae</taxon>
        <taxon>Boletales</taxon>
        <taxon>Boletineae</taxon>
        <taxon>Boletaceae</taxon>
        <taxon>Boletoideae</taxon>
        <taxon>Boletus</taxon>
    </lineage>
</organism>
<dbReference type="AlphaFoldDB" id="A0A8I3A8S7"/>
<comment type="caution">
    <text evidence="3">The sequence shown here is derived from an EMBL/GenBank/DDBJ whole genome shotgun (WGS) entry which is preliminary data.</text>
</comment>
<accession>A0A8I3A8S7</accession>
<dbReference type="PANTHER" id="PTHR23409:SF18">
    <property type="entry name" value="RIBONUCLEOSIDE-DIPHOSPHATE REDUCTASE SUBUNIT M2"/>
    <property type="match status" value="1"/>
</dbReference>
<dbReference type="InterPro" id="IPR000358">
    <property type="entry name" value="RNR_small_fam"/>
</dbReference>
<dbReference type="Gene3D" id="1.10.620.20">
    <property type="entry name" value="Ribonucleotide Reductase, subunit A"/>
    <property type="match status" value="1"/>
</dbReference>
<dbReference type="CDD" id="cd01049">
    <property type="entry name" value="RNRR2"/>
    <property type="match status" value="1"/>
</dbReference>
<sequence>MAAISTPPHVSSPLPTPNKKLWCGPTLLASFLTPFQTAEAITAFSLDTPTKAPLPKKPFIDDKKCSSSPNTLADESDLEQDELDVLHTKFVGEVDLPECEELLLKESRCRFVLFPIQYHKINMANVQKAEASIWAAEEMDLSKDVHNWNNCLNDNEHRFVSHVLAFFAASDCIVNENIIEHFSNEVQETEACCFYSFQIIMENIHSETYSLLINTYIKDPAQCEYLFNTMDTIPCVKCKADWAFRWILDQHSTFTEC</sequence>
<dbReference type="InterPro" id="IPR030475">
    <property type="entry name" value="RNR_small_AS"/>
</dbReference>
<evidence type="ECO:0000313" key="3">
    <source>
        <dbReference type="EMBL" id="KAG6374268.1"/>
    </source>
</evidence>
<dbReference type="OrthoDB" id="10248373at2759"/>
<keyword evidence="4" id="KW-1185">Reference proteome</keyword>
<dbReference type="GO" id="GO:0016491">
    <property type="term" value="F:oxidoreductase activity"/>
    <property type="evidence" value="ECO:0007669"/>
    <property type="project" value="InterPro"/>
</dbReference>
<dbReference type="InterPro" id="IPR009078">
    <property type="entry name" value="Ferritin-like_SF"/>
</dbReference>
<dbReference type="GO" id="GO:0009263">
    <property type="term" value="P:deoxyribonucleotide biosynthetic process"/>
    <property type="evidence" value="ECO:0007669"/>
    <property type="project" value="InterPro"/>
</dbReference>
<dbReference type="EMBL" id="JAGFBS010000018">
    <property type="protein sequence ID" value="KAG6374268.1"/>
    <property type="molecule type" value="Genomic_DNA"/>
</dbReference>
<dbReference type="SUPFAM" id="SSF47240">
    <property type="entry name" value="Ferritin-like"/>
    <property type="match status" value="1"/>
</dbReference>
<feature type="region of interest" description="Disordered" evidence="2">
    <location>
        <begin position="55"/>
        <end position="78"/>
    </location>
</feature>
<dbReference type="PROSITE" id="PS00368">
    <property type="entry name" value="RIBORED_SMALL"/>
    <property type="match status" value="1"/>
</dbReference>
<dbReference type="InterPro" id="IPR012348">
    <property type="entry name" value="RNR-like"/>
</dbReference>
<evidence type="ECO:0000256" key="1">
    <source>
        <dbReference type="ARBA" id="ARBA00009303"/>
    </source>
</evidence>